<reference evidence="2" key="1">
    <citation type="submission" date="2020-06" db="EMBL/GenBank/DDBJ databases">
        <authorList>
            <consortium name="Plant Systems Biology data submission"/>
        </authorList>
    </citation>
    <scope>NUCLEOTIDE SEQUENCE</scope>
    <source>
        <strain evidence="2">D6</strain>
    </source>
</reference>
<keyword evidence="3" id="KW-1185">Reference proteome</keyword>
<protein>
    <submittedName>
        <fullName evidence="2">Uncharacterized protein</fullName>
    </submittedName>
</protein>
<dbReference type="EMBL" id="CAICTM010000386">
    <property type="protein sequence ID" value="CAB9509361.1"/>
    <property type="molecule type" value="Genomic_DNA"/>
</dbReference>
<feature type="compositionally biased region" description="Basic and acidic residues" evidence="1">
    <location>
        <begin position="48"/>
        <end position="57"/>
    </location>
</feature>
<name>A0A9N8DV86_9STRA</name>
<proteinExistence type="predicted"/>
<dbReference type="AlphaFoldDB" id="A0A9N8DV86"/>
<comment type="caution">
    <text evidence="2">The sequence shown here is derived from an EMBL/GenBank/DDBJ whole genome shotgun (WGS) entry which is preliminary data.</text>
</comment>
<gene>
    <name evidence="2" type="ORF">SEMRO_387_G132000.1</name>
</gene>
<evidence type="ECO:0000256" key="1">
    <source>
        <dbReference type="SAM" id="MobiDB-lite"/>
    </source>
</evidence>
<feature type="region of interest" description="Disordered" evidence="1">
    <location>
        <begin position="1"/>
        <end position="96"/>
    </location>
</feature>
<evidence type="ECO:0000313" key="3">
    <source>
        <dbReference type="Proteomes" id="UP001153069"/>
    </source>
</evidence>
<dbReference type="Proteomes" id="UP001153069">
    <property type="component" value="Unassembled WGS sequence"/>
</dbReference>
<organism evidence="2 3">
    <name type="scientific">Seminavis robusta</name>
    <dbReference type="NCBI Taxonomy" id="568900"/>
    <lineage>
        <taxon>Eukaryota</taxon>
        <taxon>Sar</taxon>
        <taxon>Stramenopiles</taxon>
        <taxon>Ochrophyta</taxon>
        <taxon>Bacillariophyta</taxon>
        <taxon>Bacillariophyceae</taxon>
        <taxon>Bacillariophycidae</taxon>
        <taxon>Naviculales</taxon>
        <taxon>Naviculaceae</taxon>
        <taxon>Seminavis</taxon>
    </lineage>
</organism>
<evidence type="ECO:0000313" key="2">
    <source>
        <dbReference type="EMBL" id="CAB9509361.1"/>
    </source>
</evidence>
<sequence length="96" mass="10469">MCTTNNGKSDSVRETSPKRTRPRLQSGNSVRGLDRENSSRALGAFAIENRDPDDRFVRQQSKRGLSGGQDQQSSDSEEDTGSALDNQILKAVNKSG</sequence>
<accession>A0A9N8DV86</accession>